<accession>A0A1Y2B5R8</accession>
<feature type="region of interest" description="Disordered" evidence="1">
    <location>
        <begin position="1"/>
        <end position="23"/>
    </location>
</feature>
<evidence type="ECO:0000313" key="3">
    <source>
        <dbReference type="Proteomes" id="UP000193920"/>
    </source>
</evidence>
<dbReference type="OrthoDB" id="2162182at2759"/>
<keyword evidence="3" id="KW-1185">Reference proteome</keyword>
<sequence>MYSSTNYLYRRPSNASDSSSATLTDDKCYGLSNSPNSSNYNTYNNNYDMNNYNSNGFYNNNYMNQSYYNANDEEYKNLPYNRNSYPLTNNSSYYNNYNYNNGYDSRYNYGLGSSSYPMYSSSNLFNNYENNGRLHRRSLSVGNTPSYNTYGYNYDNDDGVYRDNNHIYITRSTSNLTPSRRHLRYNSGGSFSSSFFKRNHTNPIDYLDLPVNYSDYYNRRRRSKRYSRALDDYYPERKKSLLENLTSKFRKLRFGSNYDKYDDDYYNDEYRRRRRYSNYLRNSTINNSINNSMNNLDYNQYNDYNNYDNNYNSYYNDNNNNNNNYNYNNNYNNNYNYNNQNNMYSSYLNNSTNDFNINRTYSDYSTQPPAQKLVKAPTMDNTNGINSLNSNYNNNDYNSWSNYNTNSNYLFDNQPYNMGNSDGNIYSNRYSSSFNDYSTFRRSNSVLNRNHSRHNSLNNIYDNDLYNSSSRLYNTYNKSQEFYNNDTYNNSLYVTNDNFGTVDNDLKLSKYRTPSYRRMKSSLKECIDSNYYNNNYDGNPKYYKYRQPSKVTFDKNVQYC</sequence>
<dbReference type="Proteomes" id="UP000193920">
    <property type="component" value="Unassembled WGS sequence"/>
</dbReference>
<dbReference type="AlphaFoldDB" id="A0A1Y2B5R8"/>
<protein>
    <submittedName>
        <fullName evidence="2">Uncharacterized protein</fullName>
    </submittedName>
</protein>
<evidence type="ECO:0000313" key="2">
    <source>
        <dbReference type="EMBL" id="ORY30074.1"/>
    </source>
</evidence>
<proteinExistence type="predicted"/>
<feature type="compositionally biased region" description="Low complexity" evidence="1">
    <location>
        <begin position="13"/>
        <end position="23"/>
    </location>
</feature>
<evidence type="ECO:0000256" key="1">
    <source>
        <dbReference type="SAM" id="MobiDB-lite"/>
    </source>
</evidence>
<gene>
    <name evidence="2" type="ORF">LY90DRAFT_627497</name>
</gene>
<comment type="caution">
    <text evidence="2">The sequence shown here is derived from an EMBL/GenBank/DDBJ whole genome shotgun (WGS) entry which is preliminary data.</text>
</comment>
<reference evidence="2 3" key="1">
    <citation type="submission" date="2016-08" db="EMBL/GenBank/DDBJ databases">
        <title>A Parts List for Fungal Cellulosomes Revealed by Comparative Genomics.</title>
        <authorList>
            <consortium name="DOE Joint Genome Institute"/>
            <person name="Haitjema C.H."/>
            <person name="Gilmore S.P."/>
            <person name="Henske J.K."/>
            <person name="Solomon K.V."/>
            <person name="De Groot R."/>
            <person name="Kuo A."/>
            <person name="Mondo S.J."/>
            <person name="Salamov A.A."/>
            <person name="Labutti K."/>
            <person name="Zhao Z."/>
            <person name="Chiniquy J."/>
            <person name="Barry K."/>
            <person name="Brewer H.M."/>
            <person name="Purvine S.O."/>
            <person name="Wright A.T."/>
            <person name="Boxma B."/>
            <person name="Van Alen T."/>
            <person name="Hackstein J.H."/>
            <person name="Baker S.E."/>
            <person name="Grigoriev I.V."/>
            <person name="O'Malley M.A."/>
        </authorList>
    </citation>
    <scope>NUCLEOTIDE SEQUENCE [LARGE SCALE GENOMIC DNA]</scope>
    <source>
        <strain evidence="2 3">G1</strain>
    </source>
</reference>
<dbReference type="EMBL" id="MCOG01000176">
    <property type="protein sequence ID" value="ORY30074.1"/>
    <property type="molecule type" value="Genomic_DNA"/>
</dbReference>
<name>A0A1Y2B5R8_9FUNG</name>
<organism evidence="2 3">
    <name type="scientific">Neocallimastix californiae</name>
    <dbReference type="NCBI Taxonomy" id="1754190"/>
    <lineage>
        <taxon>Eukaryota</taxon>
        <taxon>Fungi</taxon>
        <taxon>Fungi incertae sedis</taxon>
        <taxon>Chytridiomycota</taxon>
        <taxon>Chytridiomycota incertae sedis</taxon>
        <taxon>Neocallimastigomycetes</taxon>
        <taxon>Neocallimastigales</taxon>
        <taxon>Neocallimastigaceae</taxon>
        <taxon>Neocallimastix</taxon>
    </lineage>
</organism>